<dbReference type="Gene3D" id="1.10.10.60">
    <property type="entry name" value="Homeodomain-like"/>
    <property type="match status" value="1"/>
</dbReference>
<dbReference type="SMART" id="SM00342">
    <property type="entry name" value="HTH_ARAC"/>
    <property type="match status" value="1"/>
</dbReference>
<dbReference type="InterPro" id="IPR050204">
    <property type="entry name" value="AraC_XylS_family_regulators"/>
</dbReference>
<evidence type="ECO:0000256" key="3">
    <source>
        <dbReference type="ARBA" id="ARBA00023163"/>
    </source>
</evidence>
<reference evidence="5" key="1">
    <citation type="submission" date="2021-01" db="EMBL/GenBank/DDBJ databases">
        <title>Whole genome shotgun sequence of Rugosimonospora africana NBRC 104875.</title>
        <authorList>
            <person name="Komaki H."/>
            <person name="Tamura T."/>
        </authorList>
    </citation>
    <scope>NUCLEOTIDE SEQUENCE</scope>
    <source>
        <strain evidence="5">NBRC 104875</strain>
    </source>
</reference>
<keyword evidence="1" id="KW-0805">Transcription regulation</keyword>
<dbReference type="AlphaFoldDB" id="A0A8J3VUK8"/>
<evidence type="ECO:0000256" key="2">
    <source>
        <dbReference type="ARBA" id="ARBA00023125"/>
    </source>
</evidence>
<protein>
    <recommendedName>
        <fullName evidence="4">HTH araC/xylS-type domain-containing protein</fullName>
    </recommendedName>
</protein>
<dbReference type="EMBL" id="BONZ01000075">
    <property type="protein sequence ID" value="GIH19014.1"/>
    <property type="molecule type" value="Genomic_DNA"/>
</dbReference>
<evidence type="ECO:0000256" key="1">
    <source>
        <dbReference type="ARBA" id="ARBA00023015"/>
    </source>
</evidence>
<dbReference type="GO" id="GO:0043565">
    <property type="term" value="F:sequence-specific DNA binding"/>
    <property type="evidence" value="ECO:0007669"/>
    <property type="project" value="InterPro"/>
</dbReference>
<evidence type="ECO:0000259" key="4">
    <source>
        <dbReference type="PROSITE" id="PS01124"/>
    </source>
</evidence>
<organism evidence="5 6">
    <name type="scientific">Rugosimonospora africana</name>
    <dbReference type="NCBI Taxonomy" id="556532"/>
    <lineage>
        <taxon>Bacteria</taxon>
        <taxon>Bacillati</taxon>
        <taxon>Actinomycetota</taxon>
        <taxon>Actinomycetes</taxon>
        <taxon>Micromonosporales</taxon>
        <taxon>Micromonosporaceae</taxon>
        <taxon>Rugosimonospora</taxon>
    </lineage>
</organism>
<proteinExistence type="predicted"/>
<name>A0A8J3VUK8_9ACTN</name>
<dbReference type="InterPro" id="IPR018060">
    <property type="entry name" value="HTH_AraC"/>
</dbReference>
<dbReference type="RefSeq" id="WP_203922488.1">
    <property type="nucleotide sequence ID" value="NZ_BONZ01000075.1"/>
</dbReference>
<sequence>MNTNRQLPVPDALLRWVDRIDFASYRADDDASCPLAHIPDAATSLVWRTIADGSSALLVVGPRTRAAYYDSKDVPACARFQLAPGAARVLLGTSVDELTDRVMSLNELWGPPGVQLADQLTGLASEPRPAVKHIEAALTARARAARPQDSTTANLVRRASVELSPKRGHPHTRIRELARHLGISERHLRNAFITTVGIPPKQFARLTRIRTILPRLRREPWARLANDAGYYDQSHMTAHFHEVMHVTPTAFAAGRLPTVPC</sequence>
<dbReference type="Pfam" id="PF12833">
    <property type="entry name" value="HTH_18"/>
    <property type="match status" value="1"/>
</dbReference>
<dbReference type="PANTHER" id="PTHR46796">
    <property type="entry name" value="HTH-TYPE TRANSCRIPTIONAL ACTIVATOR RHAS-RELATED"/>
    <property type="match status" value="1"/>
</dbReference>
<keyword evidence="2" id="KW-0238">DNA-binding</keyword>
<dbReference type="PROSITE" id="PS01124">
    <property type="entry name" value="HTH_ARAC_FAMILY_2"/>
    <property type="match status" value="1"/>
</dbReference>
<accession>A0A8J3VUK8</accession>
<dbReference type="GO" id="GO:0003700">
    <property type="term" value="F:DNA-binding transcription factor activity"/>
    <property type="evidence" value="ECO:0007669"/>
    <property type="project" value="InterPro"/>
</dbReference>
<keyword evidence="6" id="KW-1185">Reference proteome</keyword>
<keyword evidence="3" id="KW-0804">Transcription</keyword>
<comment type="caution">
    <text evidence="5">The sequence shown here is derived from an EMBL/GenBank/DDBJ whole genome shotgun (WGS) entry which is preliminary data.</text>
</comment>
<evidence type="ECO:0000313" key="6">
    <source>
        <dbReference type="Proteomes" id="UP000642748"/>
    </source>
</evidence>
<gene>
    <name evidence="5" type="ORF">Raf01_71860</name>
</gene>
<dbReference type="Proteomes" id="UP000642748">
    <property type="component" value="Unassembled WGS sequence"/>
</dbReference>
<evidence type="ECO:0000313" key="5">
    <source>
        <dbReference type="EMBL" id="GIH19014.1"/>
    </source>
</evidence>
<dbReference type="PANTHER" id="PTHR46796:SF15">
    <property type="entry name" value="BLL1074 PROTEIN"/>
    <property type="match status" value="1"/>
</dbReference>
<feature type="domain" description="HTH araC/xylS-type" evidence="4">
    <location>
        <begin position="157"/>
        <end position="254"/>
    </location>
</feature>